<dbReference type="Pfam" id="PF00561">
    <property type="entry name" value="Abhydrolase_1"/>
    <property type="match status" value="1"/>
</dbReference>
<dbReference type="InterPro" id="IPR000073">
    <property type="entry name" value="AB_hydrolase_1"/>
</dbReference>
<name>A0ABT4S3U7_9FLAO</name>
<dbReference type="GO" id="GO:0016787">
    <property type="term" value="F:hydrolase activity"/>
    <property type="evidence" value="ECO:0007669"/>
    <property type="project" value="UniProtKB-KW"/>
</dbReference>
<dbReference type="SUPFAM" id="SSF53474">
    <property type="entry name" value="alpha/beta-Hydrolases"/>
    <property type="match status" value="1"/>
</dbReference>
<comment type="caution">
    <text evidence="2">The sequence shown here is derived from an EMBL/GenBank/DDBJ whole genome shotgun (WGS) entry which is preliminary data.</text>
</comment>
<dbReference type="PANTHER" id="PTHR46438">
    <property type="entry name" value="ALPHA/BETA-HYDROLASES SUPERFAMILY PROTEIN"/>
    <property type="match status" value="1"/>
</dbReference>
<gene>
    <name evidence="2" type="ORF">OOZ35_13880</name>
</gene>
<dbReference type="RefSeq" id="WP_223878830.1">
    <property type="nucleotide sequence ID" value="NZ_CAXQEU010000061.1"/>
</dbReference>
<dbReference type="PANTHER" id="PTHR46438:SF11">
    <property type="entry name" value="LIPASE-RELATED"/>
    <property type="match status" value="1"/>
</dbReference>
<protein>
    <submittedName>
        <fullName evidence="2">Alpha/beta hydrolase</fullName>
    </submittedName>
</protein>
<accession>A0ABT4S3U7</accession>
<dbReference type="EMBL" id="JAPFGC010000002">
    <property type="protein sequence ID" value="MDA0178588.1"/>
    <property type="molecule type" value="Genomic_DNA"/>
</dbReference>
<reference evidence="2" key="1">
    <citation type="submission" date="2022-11" db="EMBL/GenBank/DDBJ databases">
        <title>Refractory cell wall polysaccharides provide important carbon source for microbial heterotrophs in the hadal ocean.</title>
        <authorList>
            <person name="Zhu X."/>
        </authorList>
    </citation>
    <scope>NUCLEOTIDE SEQUENCE</scope>
    <source>
        <strain evidence="2">MTRN7</strain>
    </source>
</reference>
<dbReference type="InterPro" id="IPR029058">
    <property type="entry name" value="AB_hydrolase_fold"/>
</dbReference>
<dbReference type="Proteomes" id="UP001149142">
    <property type="component" value="Unassembled WGS sequence"/>
</dbReference>
<proteinExistence type="predicted"/>
<keyword evidence="2" id="KW-0378">Hydrolase</keyword>
<keyword evidence="3" id="KW-1185">Reference proteome</keyword>
<evidence type="ECO:0000259" key="1">
    <source>
        <dbReference type="Pfam" id="PF00561"/>
    </source>
</evidence>
<sequence length="279" mass="31848">MKKIIQKALPKIIGTSLNTISHIAPKYASTKALDIFATPRKGRLNHWQKSFLENAEQLTLNYEDYNIHTYNWKGNKQTVLLAHGWESNTYRWKSLINKLKEEDYNIVALDAPAHGQSSGNKFNAILYSEFINIVANHYKPNIVIGHSVGGMATVFFQYKYQLNSIEKLVLLGAPSEFTKIFKNYVNLLNYNRKIEKGLNQLVVDKYDNEPAFFSSANFSKTIEAEGLIIHDKSDKIIDYNEAELIAKHYKNSTLKTTEGLGHSLKDESIDDLIVNFINN</sequence>
<feature type="domain" description="AB hydrolase-1" evidence="1">
    <location>
        <begin position="78"/>
        <end position="181"/>
    </location>
</feature>
<dbReference type="Gene3D" id="3.40.50.1820">
    <property type="entry name" value="alpha/beta hydrolase"/>
    <property type="match status" value="1"/>
</dbReference>
<evidence type="ECO:0000313" key="2">
    <source>
        <dbReference type="EMBL" id="MDA0178588.1"/>
    </source>
</evidence>
<evidence type="ECO:0000313" key="3">
    <source>
        <dbReference type="Proteomes" id="UP001149142"/>
    </source>
</evidence>
<organism evidence="2 3">
    <name type="scientific">Mesoflavibacter profundi</name>
    <dbReference type="NCBI Taxonomy" id="2708110"/>
    <lineage>
        <taxon>Bacteria</taxon>
        <taxon>Pseudomonadati</taxon>
        <taxon>Bacteroidota</taxon>
        <taxon>Flavobacteriia</taxon>
        <taxon>Flavobacteriales</taxon>
        <taxon>Flavobacteriaceae</taxon>
        <taxon>Mesoflavibacter</taxon>
    </lineage>
</organism>